<dbReference type="AlphaFoldDB" id="A0A558QYL0"/>
<dbReference type="Proteomes" id="UP000318681">
    <property type="component" value="Unassembled WGS sequence"/>
</dbReference>
<comment type="caution">
    <text evidence="1">The sequence shown here is derived from an EMBL/GenBank/DDBJ whole genome shotgun (WGS) entry which is preliminary data.</text>
</comment>
<organism evidence="1 2">
    <name type="scientific">Alterirhizorhabdus solaris</name>
    <dbReference type="NCBI Taxonomy" id="2529389"/>
    <lineage>
        <taxon>Bacteria</taxon>
        <taxon>Pseudomonadati</taxon>
        <taxon>Pseudomonadota</taxon>
        <taxon>Alphaproteobacteria</taxon>
        <taxon>Sphingomonadales</taxon>
        <taxon>Rhizorhabdaceae</taxon>
        <taxon>Alterirhizorhabdus</taxon>
    </lineage>
</organism>
<sequence>MTKEANGQRIAVLTRRVYQEPEYRGEIELDHVPAIGDVVEFPEDGHVKSLTVVDIQTLEHPDDNEAFTTTIICEDEETDAHNQ</sequence>
<accession>A0A558QYL0</accession>
<name>A0A558QYL0_9SPHN</name>
<dbReference type="RefSeq" id="WP_145153684.1">
    <property type="nucleotide sequence ID" value="NZ_VNIM01000068.1"/>
</dbReference>
<proteinExistence type="predicted"/>
<protein>
    <submittedName>
        <fullName evidence="1">Uncharacterized protein</fullName>
    </submittedName>
</protein>
<evidence type="ECO:0000313" key="1">
    <source>
        <dbReference type="EMBL" id="TVV72241.1"/>
    </source>
</evidence>
<dbReference type="EMBL" id="VNIM01000068">
    <property type="protein sequence ID" value="TVV72241.1"/>
    <property type="molecule type" value="Genomic_DNA"/>
</dbReference>
<evidence type="ECO:0000313" key="2">
    <source>
        <dbReference type="Proteomes" id="UP000318681"/>
    </source>
</evidence>
<gene>
    <name evidence="1" type="ORF">FOY91_14955</name>
</gene>
<keyword evidence="2" id="KW-1185">Reference proteome</keyword>
<reference evidence="1 2" key="1">
    <citation type="submission" date="2019-07" db="EMBL/GenBank/DDBJ databases">
        <title>Sphingomonas solaris sp. nov., isolated from a solar panel from Boston, Massachusetts.</title>
        <authorList>
            <person name="Tanner K."/>
            <person name="Pascual J."/>
            <person name="Mancuso C."/>
            <person name="Pereto J."/>
            <person name="Khalil A."/>
            <person name="Vilanova C."/>
        </authorList>
    </citation>
    <scope>NUCLEOTIDE SEQUENCE [LARGE SCALE GENOMIC DNA]</scope>
    <source>
        <strain evidence="1 2">R4DWN</strain>
    </source>
</reference>